<dbReference type="InterPro" id="IPR034393">
    <property type="entry name" value="TatSF1-like"/>
</dbReference>
<dbReference type="PROSITE" id="PS50102">
    <property type="entry name" value="RRM"/>
    <property type="match status" value="1"/>
</dbReference>
<dbReference type="Gene3D" id="3.30.70.330">
    <property type="match status" value="2"/>
</dbReference>
<evidence type="ECO:0000256" key="4">
    <source>
        <dbReference type="ARBA" id="ARBA00022884"/>
    </source>
</evidence>
<evidence type="ECO:0000256" key="3">
    <source>
        <dbReference type="ARBA" id="ARBA00022737"/>
    </source>
</evidence>
<evidence type="ECO:0000259" key="7">
    <source>
        <dbReference type="PROSITE" id="PS50102"/>
    </source>
</evidence>
<dbReference type="Pfam" id="PF00076">
    <property type="entry name" value="RRM_1"/>
    <property type="match status" value="1"/>
</dbReference>
<protein>
    <recommendedName>
        <fullName evidence="7">RRM domain-containing protein</fullName>
    </recommendedName>
</protein>
<dbReference type="SMART" id="SM00360">
    <property type="entry name" value="RRM"/>
    <property type="match status" value="2"/>
</dbReference>
<keyword evidence="5" id="KW-0508">mRNA splicing</keyword>
<dbReference type="GO" id="GO:0005686">
    <property type="term" value="C:U2 snRNP"/>
    <property type="evidence" value="ECO:0007669"/>
    <property type="project" value="TreeGrafter"/>
</dbReference>
<evidence type="ECO:0000256" key="6">
    <source>
        <dbReference type="PROSITE-ProRule" id="PRU00176"/>
    </source>
</evidence>
<dbReference type="Pfam" id="PF14237">
    <property type="entry name" value="GYF_2"/>
    <property type="match status" value="2"/>
</dbReference>
<sequence length="485" mass="53185">MLQDAAPAARPPEYYYTAAGGSPLGPCTVPQFRVLWISGHIHRDTSVWREGMASWVPVHEVPELAEVLLQLQQPPALQNASELWYCSDASSGRQRSGLTTQQMGVLLRNGEIDGETHVWRQGMAEWCELGSVAELKSELMQNGDDEEDESERARAADAIRIAQETVAFDPSAPDFDVPTPAKPAPIAAEPADPAAKPKRVRKNKPKFVQDGRSNVYVSGVPPTTSNEELLEHFKVAGLLKHDPDTGAPKIKRYTDANGQPKGDALITFLKPESVALAVTLRDGFEIEPGVSISVAPAKFELRGEPKLKSKRLGKDAALQRKKQKLLEERQLAQWEDSLLTSSDGKRQCTAIIFGIFDPEEATAAGSDFYANLKQDIEVESKKAGEMEKVTIFEGSERGVAAVRFKNADDAEKYVAMMNERHFGTNQLSCELYDGVSDYRVKPKIAEVGGSGNESVDEQQKNLEGFASWLEGESTDEELVASGDEN</sequence>
<dbReference type="Proteomes" id="UP001515480">
    <property type="component" value="Unassembled WGS sequence"/>
</dbReference>
<organism evidence="8 9">
    <name type="scientific">Prymnesium parvum</name>
    <name type="common">Toxic golden alga</name>
    <dbReference type="NCBI Taxonomy" id="97485"/>
    <lineage>
        <taxon>Eukaryota</taxon>
        <taxon>Haptista</taxon>
        <taxon>Haptophyta</taxon>
        <taxon>Prymnesiophyceae</taxon>
        <taxon>Prymnesiales</taxon>
        <taxon>Prymnesiaceae</taxon>
        <taxon>Prymnesium</taxon>
    </lineage>
</organism>
<keyword evidence="9" id="KW-1185">Reference proteome</keyword>
<feature type="domain" description="RRM" evidence="7">
    <location>
        <begin position="213"/>
        <end position="299"/>
    </location>
</feature>
<dbReference type="GO" id="GO:0005684">
    <property type="term" value="C:U2-type spliceosomal complex"/>
    <property type="evidence" value="ECO:0007669"/>
    <property type="project" value="TreeGrafter"/>
</dbReference>
<proteinExistence type="inferred from homology"/>
<dbReference type="InterPro" id="IPR035979">
    <property type="entry name" value="RBD_domain_sf"/>
</dbReference>
<dbReference type="PANTHER" id="PTHR15608:SF0">
    <property type="entry name" value="HIV TAT-SPECIFIC FACTOR 1"/>
    <property type="match status" value="1"/>
</dbReference>
<dbReference type="InterPro" id="IPR012677">
    <property type="entry name" value="Nucleotide-bd_a/b_plait_sf"/>
</dbReference>
<dbReference type="InterPro" id="IPR034392">
    <property type="entry name" value="TatSF1-like_RRM1"/>
</dbReference>
<dbReference type="PANTHER" id="PTHR15608">
    <property type="entry name" value="SPLICING FACTOR U2AF-ASSOCIATED PROTEIN 2"/>
    <property type="match status" value="1"/>
</dbReference>
<reference evidence="8 9" key="1">
    <citation type="journal article" date="2024" name="Science">
        <title>Giant polyketide synthase enzymes in the biosynthesis of giant marine polyether toxins.</title>
        <authorList>
            <person name="Fallon T.R."/>
            <person name="Shende V.V."/>
            <person name="Wierzbicki I.H."/>
            <person name="Pendleton A.L."/>
            <person name="Watervoot N.F."/>
            <person name="Auber R.P."/>
            <person name="Gonzalez D.J."/>
            <person name="Wisecaver J.H."/>
            <person name="Moore B.S."/>
        </authorList>
    </citation>
    <scope>NUCLEOTIDE SEQUENCE [LARGE SCALE GENOMIC DNA]</scope>
    <source>
        <strain evidence="8 9">12B1</strain>
    </source>
</reference>
<evidence type="ECO:0000256" key="1">
    <source>
        <dbReference type="ARBA" id="ARBA00007747"/>
    </source>
</evidence>
<dbReference type="GO" id="GO:0003723">
    <property type="term" value="F:RNA binding"/>
    <property type="evidence" value="ECO:0007669"/>
    <property type="project" value="UniProtKB-UniRule"/>
</dbReference>
<dbReference type="InterPro" id="IPR025640">
    <property type="entry name" value="GYF_2"/>
</dbReference>
<dbReference type="EMBL" id="JBGBPQ010000012">
    <property type="protein sequence ID" value="KAL1514640.1"/>
    <property type="molecule type" value="Genomic_DNA"/>
</dbReference>
<gene>
    <name evidence="8" type="ORF">AB1Y20_003733</name>
</gene>
<comment type="caution">
    <text evidence="8">The sequence shown here is derived from an EMBL/GenBank/DDBJ whole genome shotgun (WGS) entry which is preliminary data.</text>
</comment>
<keyword evidence="3" id="KW-0677">Repeat</keyword>
<keyword evidence="4 6" id="KW-0694">RNA-binding</keyword>
<evidence type="ECO:0000313" key="8">
    <source>
        <dbReference type="EMBL" id="KAL1514640.1"/>
    </source>
</evidence>
<dbReference type="GO" id="GO:0000398">
    <property type="term" value="P:mRNA splicing, via spliceosome"/>
    <property type="evidence" value="ECO:0007669"/>
    <property type="project" value="InterPro"/>
</dbReference>
<dbReference type="CDD" id="cd12281">
    <property type="entry name" value="RRM1_TatSF1_like"/>
    <property type="match status" value="1"/>
</dbReference>
<keyword evidence="2" id="KW-0507">mRNA processing</keyword>
<accession>A0AB34J7E3</accession>
<dbReference type="InterPro" id="IPR000504">
    <property type="entry name" value="RRM_dom"/>
</dbReference>
<evidence type="ECO:0000313" key="9">
    <source>
        <dbReference type="Proteomes" id="UP001515480"/>
    </source>
</evidence>
<dbReference type="AlphaFoldDB" id="A0AB34J7E3"/>
<name>A0AB34J7E3_PRYPA</name>
<dbReference type="SUPFAM" id="SSF54928">
    <property type="entry name" value="RNA-binding domain, RBD"/>
    <property type="match status" value="1"/>
</dbReference>
<comment type="similarity">
    <text evidence="1">Belongs to the HTATSF1 family.</text>
</comment>
<evidence type="ECO:0000256" key="5">
    <source>
        <dbReference type="ARBA" id="ARBA00023187"/>
    </source>
</evidence>
<evidence type="ECO:0000256" key="2">
    <source>
        <dbReference type="ARBA" id="ARBA00022664"/>
    </source>
</evidence>